<reference evidence="1 2" key="1">
    <citation type="submission" date="2017-03" db="EMBL/GenBank/DDBJ databases">
        <authorList>
            <person name="Afonso C.L."/>
            <person name="Miller P.J."/>
            <person name="Scott M.A."/>
            <person name="Spackman E."/>
            <person name="Goraichik I."/>
            <person name="Dimitrov K.M."/>
            <person name="Suarez D.L."/>
            <person name="Swayne D.E."/>
        </authorList>
    </citation>
    <scope>NUCLEOTIDE SEQUENCE [LARGE SCALE GENOMIC DNA]</scope>
    <source>
        <strain evidence="1 2">CECT 7450</strain>
    </source>
</reference>
<proteinExistence type="predicted"/>
<gene>
    <name evidence="1" type="ORF">ROA7450_00803</name>
</gene>
<organism evidence="1 2">
    <name type="scientific">Roseovarius albus</name>
    <dbReference type="NCBI Taxonomy" id="1247867"/>
    <lineage>
        <taxon>Bacteria</taxon>
        <taxon>Pseudomonadati</taxon>
        <taxon>Pseudomonadota</taxon>
        <taxon>Alphaproteobacteria</taxon>
        <taxon>Rhodobacterales</taxon>
        <taxon>Roseobacteraceae</taxon>
        <taxon>Roseovarius</taxon>
    </lineage>
</organism>
<dbReference type="AlphaFoldDB" id="A0A1X6YIB6"/>
<sequence>MNSESSVPSYAARVASLGGFLDGISYLNQDRRSDFAEAFVVESSDDREFSEYIHTSFSHLAGMTVRSDGNFLETMGQLELDIRSLLLVNPFVGDE</sequence>
<protein>
    <submittedName>
        <fullName evidence="1">Uncharacterized protein</fullName>
    </submittedName>
</protein>
<dbReference type="EMBL" id="FWFX01000002">
    <property type="protein sequence ID" value="SLN22013.1"/>
    <property type="molecule type" value="Genomic_DNA"/>
</dbReference>
<accession>A0A1X6YIB6</accession>
<evidence type="ECO:0000313" key="2">
    <source>
        <dbReference type="Proteomes" id="UP000193061"/>
    </source>
</evidence>
<evidence type="ECO:0000313" key="1">
    <source>
        <dbReference type="EMBL" id="SLN22013.1"/>
    </source>
</evidence>
<dbReference type="Proteomes" id="UP000193061">
    <property type="component" value="Unassembled WGS sequence"/>
</dbReference>
<keyword evidence="2" id="KW-1185">Reference proteome</keyword>
<name>A0A1X6YIB6_9RHOB</name>